<name>X0Z2U2_9ZZZZ</name>
<gene>
    <name evidence="1" type="ORF">S01H1_81275</name>
</gene>
<comment type="caution">
    <text evidence="1">The sequence shown here is derived from an EMBL/GenBank/DDBJ whole genome shotgun (WGS) entry which is preliminary data.</text>
</comment>
<feature type="non-terminal residue" evidence="1">
    <location>
        <position position="182"/>
    </location>
</feature>
<proteinExistence type="predicted"/>
<reference evidence="1" key="1">
    <citation type="journal article" date="2014" name="Front. Microbiol.">
        <title>High frequency of phylogenetically diverse reductive dehalogenase-homologous genes in deep subseafloor sedimentary metagenomes.</title>
        <authorList>
            <person name="Kawai M."/>
            <person name="Futagami T."/>
            <person name="Toyoda A."/>
            <person name="Takaki Y."/>
            <person name="Nishi S."/>
            <person name="Hori S."/>
            <person name="Arai W."/>
            <person name="Tsubouchi T."/>
            <person name="Morono Y."/>
            <person name="Uchiyama I."/>
            <person name="Ito T."/>
            <person name="Fujiyama A."/>
            <person name="Inagaki F."/>
            <person name="Takami H."/>
        </authorList>
    </citation>
    <scope>NUCLEOTIDE SEQUENCE</scope>
    <source>
        <strain evidence="1">Expedition CK06-06</strain>
    </source>
</reference>
<accession>X0Z2U2</accession>
<evidence type="ECO:0000313" key="1">
    <source>
        <dbReference type="EMBL" id="GAG52822.1"/>
    </source>
</evidence>
<organism evidence="1">
    <name type="scientific">marine sediment metagenome</name>
    <dbReference type="NCBI Taxonomy" id="412755"/>
    <lineage>
        <taxon>unclassified sequences</taxon>
        <taxon>metagenomes</taxon>
        <taxon>ecological metagenomes</taxon>
    </lineage>
</organism>
<sequence length="182" mass="20653">MFTGFTHKFPEYEVITPHTNKSFRLRSMTVQEEERLKGSLLSPSVVTDHLNRCIYDCMVVKPEDIKNFDDFLANCTLKDRDALLYGLYHITYEEVRNYDVSCGSCGKTHAITIKASSTFSMNPYPADKNIMEARFQVPLPVLTSVTATVRQPTLKDEAEAMKFAGSNNKLLDLLTETLIIDN</sequence>
<protein>
    <submittedName>
        <fullName evidence="1">Uncharacterized protein</fullName>
    </submittedName>
</protein>
<dbReference type="InterPro" id="IPR024364">
    <property type="entry name" value="Baseplate_phage_T4-like"/>
</dbReference>
<dbReference type="AlphaFoldDB" id="X0Z2U2"/>
<dbReference type="EMBL" id="BARS01054976">
    <property type="protein sequence ID" value="GAG52822.1"/>
    <property type="molecule type" value="Genomic_DNA"/>
</dbReference>
<dbReference type="Pfam" id="PF12322">
    <property type="entry name" value="T4_baseplate"/>
    <property type="match status" value="1"/>
</dbReference>